<feature type="coiled-coil region" evidence="3">
    <location>
        <begin position="187"/>
        <end position="221"/>
    </location>
</feature>
<dbReference type="InterPro" id="IPR050645">
    <property type="entry name" value="Histidine_acid_phosphatase"/>
</dbReference>
<dbReference type="CDD" id="cd07061">
    <property type="entry name" value="HP_HAP_like"/>
    <property type="match status" value="1"/>
</dbReference>
<keyword evidence="3" id="KW-0175">Coiled coil</keyword>
<sequence>MSAYKMKYCFCSNQLISQYRLIFAYQLIRHGHRYSMKGQHLKGHQHYEQQLNYKGHLTHIGMVQQKKLGQLIREEYISQKKLLGQNYDINEISIYSSNSSRCLQSANSFMQGLYPEESVQINSRSIQNYQINPPYFCDNSQNNNQQIQQTLEFQGCDLKVYPFPIRNFGVDDHILNPTLPNKKNVIDEQKKQNMKVVQEEIQQFEKELKQIKNKIKLHEDFNHFDVSSLFDISLSQKYFGISYNLSEFEYDLLNYLKAFQKLHGQYTQYYSRVTISPLLNYLLKIIDLKIQNQINMNMIIGITHDSRIVPLLQLFELINLNKQKSELYSQIKTIEQYPPYCANFTFELYQKQNDIKTTSILDNKINESFKIRIKYNGKYINIPNNQNKLLDIAQFQSFIKSHIVSDQEYNTFTGSNIQIQQFLESFISSKK</sequence>
<dbReference type="GeneID" id="7831435"/>
<comment type="similarity">
    <text evidence="1">Belongs to the histidine acid phosphatase family.</text>
</comment>
<keyword evidence="5" id="KW-1185">Reference proteome</keyword>
<dbReference type="RefSeq" id="XP_001008204.2">
    <property type="nucleotide sequence ID" value="XM_001008204.2"/>
</dbReference>
<dbReference type="InterPro" id="IPR000560">
    <property type="entry name" value="His_Pase_clade-2"/>
</dbReference>
<protein>
    <submittedName>
        <fullName evidence="4">Histidine phosphatase family (Branch 2) protein</fullName>
    </submittedName>
</protein>
<dbReference type="Gene3D" id="3.40.50.1240">
    <property type="entry name" value="Phosphoglycerate mutase-like"/>
    <property type="match status" value="1"/>
</dbReference>
<organism evidence="4 5">
    <name type="scientific">Tetrahymena thermophila (strain SB210)</name>
    <dbReference type="NCBI Taxonomy" id="312017"/>
    <lineage>
        <taxon>Eukaryota</taxon>
        <taxon>Sar</taxon>
        <taxon>Alveolata</taxon>
        <taxon>Ciliophora</taxon>
        <taxon>Intramacronucleata</taxon>
        <taxon>Oligohymenophorea</taxon>
        <taxon>Hymenostomatida</taxon>
        <taxon>Tetrahymenina</taxon>
        <taxon>Tetrahymenidae</taxon>
        <taxon>Tetrahymena</taxon>
    </lineage>
</organism>
<evidence type="ECO:0000313" key="5">
    <source>
        <dbReference type="Proteomes" id="UP000009168"/>
    </source>
</evidence>
<dbReference type="InterPro" id="IPR029033">
    <property type="entry name" value="His_PPase_superfam"/>
</dbReference>
<dbReference type="Proteomes" id="UP000009168">
    <property type="component" value="Unassembled WGS sequence"/>
</dbReference>
<dbReference type="Pfam" id="PF00328">
    <property type="entry name" value="His_Phos_2"/>
    <property type="match status" value="1"/>
</dbReference>
<gene>
    <name evidence="4" type="ORF">TTHERM_00011250</name>
</gene>
<dbReference type="SUPFAM" id="SSF53254">
    <property type="entry name" value="Phosphoglycerate mutase-like"/>
    <property type="match status" value="1"/>
</dbReference>
<dbReference type="PANTHER" id="PTHR11567">
    <property type="entry name" value="ACID PHOSPHATASE-RELATED"/>
    <property type="match status" value="1"/>
</dbReference>
<dbReference type="InParanoid" id="Q22S13"/>
<evidence type="ECO:0000256" key="3">
    <source>
        <dbReference type="SAM" id="Coils"/>
    </source>
</evidence>
<dbReference type="EMBL" id="GG662845">
    <property type="protein sequence ID" value="EAR87959.2"/>
    <property type="molecule type" value="Genomic_DNA"/>
</dbReference>
<evidence type="ECO:0000256" key="2">
    <source>
        <dbReference type="ARBA" id="ARBA00022801"/>
    </source>
</evidence>
<reference evidence="5" key="1">
    <citation type="journal article" date="2006" name="PLoS Biol.">
        <title>Macronuclear genome sequence of the ciliate Tetrahymena thermophila, a model eukaryote.</title>
        <authorList>
            <person name="Eisen J.A."/>
            <person name="Coyne R.S."/>
            <person name="Wu M."/>
            <person name="Wu D."/>
            <person name="Thiagarajan M."/>
            <person name="Wortman J.R."/>
            <person name="Badger J.H."/>
            <person name="Ren Q."/>
            <person name="Amedeo P."/>
            <person name="Jones K.M."/>
            <person name="Tallon L.J."/>
            <person name="Delcher A.L."/>
            <person name="Salzberg S.L."/>
            <person name="Silva J.C."/>
            <person name="Haas B.J."/>
            <person name="Majoros W.H."/>
            <person name="Farzad M."/>
            <person name="Carlton J.M."/>
            <person name="Smith R.K. Jr."/>
            <person name="Garg J."/>
            <person name="Pearlman R.E."/>
            <person name="Karrer K.M."/>
            <person name="Sun L."/>
            <person name="Manning G."/>
            <person name="Elde N.C."/>
            <person name="Turkewitz A.P."/>
            <person name="Asai D.J."/>
            <person name="Wilkes D.E."/>
            <person name="Wang Y."/>
            <person name="Cai H."/>
            <person name="Collins K."/>
            <person name="Stewart B.A."/>
            <person name="Lee S.R."/>
            <person name="Wilamowska K."/>
            <person name="Weinberg Z."/>
            <person name="Ruzzo W.L."/>
            <person name="Wloga D."/>
            <person name="Gaertig J."/>
            <person name="Frankel J."/>
            <person name="Tsao C.-C."/>
            <person name="Gorovsky M.A."/>
            <person name="Keeling P.J."/>
            <person name="Waller R.F."/>
            <person name="Patron N.J."/>
            <person name="Cherry J.M."/>
            <person name="Stover N.A."/>
            <person name="Krieger C.J."/>
            <person name="del Toro C."/>
            <person name="Ryder H.F."/>
            <person name="Williamson S.C."/>
            <person name="Barbeau R.A."/>
            <person name="Hamilton E.P."/>
            <person name="Orias E."/>
        </authorList>
    </citation>
    <scope>NUCLEOTIDE SEQUENCE [LARGE SCALE GENOMIC DNA]</scope>
    <source>
        <strain evidence="5">SB210</strain>
    </source>
</reference>
<proteinExistence type="inferred from homology"/>
<evidence type="ECO:0000256" key="1">
    <source>
        <dbReference type="ARBA" id="ARBA00005375"/>
    </source>
</evidence>
<evidence type="ECO:0000313" key="4">
    <source>
        <dbReference type="EMBL" id="EAR87959.2"/>
    </source>
</evidence>
<dbReference type="OrthoDB" id="295170at2759"/>
<dbReference type="KEGG" id="tet:TTHERM_00011250"/>
<dbReference type="AlphaFoldDB" id="Q22S13"/>
<dbReference type="HOGENOM" id="CLU_253948_0_0_1"/>
<keyword evidence="2" id="KW-0378">Hydrolase</keyword>
<dbReference type="PANTHER" id="PTHR11567:SF110">
    <property type="entry name" value="2-PHOSPHOXYLOSE PHOSPHATASE 1"/>
    <property type="match status" value="1"/>
</dbReference>
<name>Q22S13_TETTS</name>
<accession>Q22S13</accession>
<dbReference type="GO" id="GO:0016791">
    <property type="term" value="F:phosphatase activity"/>
    <property type="evidence" value="ECO:0007669"/>
    <property type="project" value="TreeGrafter"/>
</dbReference>